<evidence type="ECO:0000256" key="2">
    <source>
        <dbReference type="ARBA" id="ARBA00022692"/>
    </source>
</evidence>
<gene>
    <name evidence="7" type="ORF">KDX31_20725</name>
</gene>
<feature type="transmembrane region" description="Helical" evidence="5">
    <location>
        <begin position="210"/>
        <end position="226"/>
    </location>
</feature>
<geneLocation type="plasmid" evidence="7 8">
    <name>unnamed</name>
</geneLocation>
<feature type="transmembrane region" description="Helical" evidence="5">
    <location>
        <begin position="233"/>
        <end position="252"/>
    </location>
</feature>
<dbReference type="GO" id="GO:0016874">
    <property type="term" value="F:ligase activity"/>
    <property type="evidence" value="ECO:0007669"/>
    <property type="project" value="UniProtKB-KW"/>
</dbReference>
<evidence type="ECO:0000256" key="3">
    <source>
        <dbReference type="ARBA" id="ARBA00022989"/>
    </source>
</evidence>
<dbReference type="Pfam" id="PF04932">
    <property type="entry name" value="Wzy_C"/>
    <property type="match status" value="1"/>
</dbReference>
<organism evidence="7 8">
    <name type="scientific">Amphritea atlantica</name>
    <dbReference type="NCBI Taxonomy" id="355243"/>
    <lineage>
        <taxon>Bacteria</taxon>
        <taxon>Pseudomonadati</taxon>
        <taxon>Pseudomonadota</taxon>
        <taxon>Gammaproteobacteria</taxon>
        <taxon>Oceanospirillales</taxon>
        <taxon>Oceanospirillaceae</taxon>
        <taxon>Amphritea</taxon>
    </lineage>
</organism>
<name>A0ABY5H029_9GAMM</name>
<dbReference type="EMBL" id="CP073345">
    <property type="protein sequence ID" value="UTW05545.1"/>
    <property type="molecule type" value="Genomic_DNA"/>
</dbReference>
<feature type="domain" description="O-antigen ligase-related" evidence="6">
    <location>
        <begin position="194"/>
        <end position="349"/>
    </location>
</feature>
<dbReference type="InterPro" id="IPR051533">
    <property type="entry name" value="WaaL-like"/>
</dbReference>
<feature type="transmembrane region" description="Helical" evidence="5">
    <location>
        <begin position="186"/>
        <end position="204"/>
    </location>
</feature>
<keyword evidence="8" id="KW-1185">Reference proteome</keyword>
<keyword evidence="2 5" id="KW-0812">Transmembrane</keyword>
<protein>
    <submittedName>
        <fullName evidence="7">O-antigen ligase family protein</fullName>
    </submittedName>
</protein>
<keyword evidence="3 5" id="KW-1133">Transmembrane helix</keyword>
<sequence>MDFKGKVSSGFCFFVSSLERALYILLLLGLSLFLVFYGDAKKLFNVISVLMVVCVLFRPVCFSGKERFFWVLVLLMIPISSFVTYLVHDQERDFDLFLDALRVSGISIILSFFLKGFSKFKVEHVLACVFLCSLLGGVVSLYEWWGSDFNSRISIGTRMLNFFAAAMLASTLVSLYYGFCFFRGRWQWFSLISFCFGSIGVFSTGTRSCIAILIFSLLIAVLYSLVKKKWNVAFFGVVIFLCFSVGVSDVLIKRYHKTLSSVSVYLDESSSVEDKSTSLGFRFEMWKYSLKLIKENPYSGYGSKLFSQLEADSGITRESTVEIGNYNSAHNSLLQYWVSKGVLGVLAYFLMILYPLLLALFKRFKGREAVIIISLTYLLTGLTENNLGHAYSLAFYFLFLTALLTSYYSKCEEKGLEDDLDYQSI</sequence>
<proteinExistence type="predicted"/>
<feature type="transmembrane region" description="Helical" evidence="5">
    <location>
        <begin position="68"/>
        <end position="88"/>
    </location>
</feature>
<evidence type="ECO:0000313" key="7">
    <source>
        <dbReference type="EMBL" id="UTW05545.1"/>
    </source>
</evidence>
<evidence type="ECO:0000259" key="6">
    <source>
        <dbReference type="Pfam" id="PF04932"/>
    </source>
</evidence>
<keyword evidence="7" id="KW-0436">Ligase</keyword>
<accession>A0ABY5H029</accession>
<feature type="transmembrane region" description="Helical" evidence="5">
    <location>
        <begin position="43"/>
        <end position="61"/>
    </location>
</feature>
<feature type="transmembrane region" description="Helical" evidence="5">
    <location>
        <begin position="21"/>
        <end position="37"/>
    </location>
</feature>
<dbReference type="PANTHER" id="PTHR37422:SF17">
    <property type="entry name" value="O-ANTIGEN LIGASE"/>
    <property type="match status" value="1"/>
</dbReference>
<keyword evidence="7" id="KW-0614">Plasmid</keyword>
<feature type="transmembrane region" description="Helical" evidence="5">
    <location>
        <begin position="100"/>
        <end position="117"/>
    </location>
</feature>
<evidence type="ECO:0000256" key="4">
    <source>
        <dbReference type="ARBA" id="ARBA00023136"/>
    </source>
</evidence>
<feature type="transmembrane region" description="Helical" evidence="5">
    <location>
        <begin position="162"/>
        <end position="179"/>
    </location>
</feature>
<feature type="transmembrane region" description="Helical" evidence="5">
    <location>
        <begin position="124"/>
        <end position="142"/>
    </location>
</feature>
<dbReference type="Proteomes" id="UP001059950">
    <property type="component" value="Plasmid unnamed"/>
</dbReference>
<comment type="subcellular location">
    <subcellularLocation>
        <location evidence="1">Membrane</location>
        <topology evidence="1">Multi-pass membrane protein</topology>
    </subcellularLocation>
</comment>
<feature type="transmembrane region" description="Helical" evidence="5">
    <location>
        <begin position="341"/>
        <end position="361"/>
    </location>
</feature>
<evidence type="ECO:0000313" key="8">
    <source>
        <dbReference type="Proteomes" id="UP001059950"/>
    </source>
</evidence>
<dbReference type="InterPro" id="IPR007016">
    <property type="entry name" value="O-antigen_ligase-rel_domated"/>
</dbReference>
<keyword evidence="4 5" id="KW-0472">Membrane</keyword>
<reference evidence="7" key="1">
    <citation type="submission" date="2021-04" db="EMBL/GenBank/DDBJ databases">
        <title>Oceanospirillales bacteria with DddD are important DMSP degraders in coastal seawater.</title>
        <authorList>
            <person name="Liu J."/>
        </authorList>
    </citation>
    <scope>NUCLEOTIDE SEQUENCE</scope>
    <source>
        <strain evidence="7">GY6</strain>
        <plasmid evidence="7">unnamed</plasmid>
    </source>
</reference>
<evidence type="ECO:0000256" key="1">
    <source>
        <dbReference type="ARBA" id="ARBA00004141"/>
    </source>
</evidence>
<feature type="transmembrane region" description="Helical" evidence="5">
    <location>
        <begin position="389"/>
        <end position="408"/>
    </location>
</feature>
<evidence type="ECO:0000256" key="5">
    <source>
        <dbReference type="SAM" id="Phobius"/>
    </source>
</evidence>
<dbReference type="PANTHER" id="PTHR37422">
    <property type="entry name" value="TEICHURONIC ACID BIOSYNTHESIS PROTEIN TUAE"/>
    <property type="match status" value="1"/>
</dbReference>